<dbReference type="Gene3D" id="3.40.630.30">
    <property type="match status" value="1"/>
</dbReference>
<dbReference type="InterPro" id="IPR000182">
    <property type="entry name" value="GNAT_dom"/>
</dbReference>
<dbReference type="InterPro" id="IPR050832">
    <property type="entry name" value="Bact_Acetyltransf"/>
</dbReference>
<dbReference type="EMBL" id="SDPU01000021">
    <property type="protein sequence ID" value="RYU12431.1"/>
    <property type="molecule type" value="Genomic_DNA"/>
</dbReference>
<keyword evidence="5" id="KW-1185">Reference proteome</keyword>
<feature type="domain" description="N-acetyltransferase" evidence="3">
    <location>
        <begin position="11"/>
        <end position="185"/>
    </location>
</feature>
<reference evidence="4 5" key="1">
    <citation type="submission" date="2019-01" db="EMBL/GenBank/DDBJ databases">
        <title>Nocardioides guangzhouensis sp. nov., an actinobacterium isolated from soil.</title>
        <authorList>
            <person name="Fu Y."/>
            <person name="Cai Y."/>
            <person name="Lin Z."/>
            <person name="Chen P."/>
        </authorList>
    </citation>
    <scope>NUCLEOTIDE SEQUENCE [LARGE SCALE GENOMIC DNA]</scope>
    <source>
        <strain evidence="4 5">NBRC 105384</strain>
    </source>
</reference>
<gene>
    <name evidence="4" type="ORF">ETU37_10560</name>
</gene>
<dbReference type="AlphaFoldDB" id="A0A4Q5J4J2"/>
<protein>
    <submittedName>
        <fullName evidence="4">GNAT family N-acetyltransferase</fullName>
    </submittedName>
</protein>
<keyword evidence="2" id="KW-0012">Acyltransferase</keyword>
<keyword evidence="1 4" id="KW-0808">Transferase</keyword>
<sequence length="187" mass="20208">MSTPSRPTADVSVRVGWADDAEAIAAVQVKAWRREYVGLLPDEVLASLDPADFAEAWRASIGSPKDARNRVLVALERNTVRGFAVTGPAQDPDCDPVSDGEVVELTVDPDHTRAGHGSRLLQAAAETLKADRFARAVFWLASTDDARRAFVTGAGWDTDGAHRELDLHGDGSVRVKQVRLHTDLSDV</sequence>
<evidence type="ECO:0000259" key="3">
    <source>
        <dbReference type="PROSITE" id="PS51186"/>
    </source>
</evidence>
<evidence type="ECO:0000256" key="1">
    <source>
        <dbReference type="ARBA" id="ARBA00022679"/>
    </source>
</evidence>
<dbReference type="SUPFAM" id="SSF55729">
    <property type="entry name" value="Acyl-CoA N-acyltransferases (Nat)"/>
    <property type="match status" value="1"/>
</dbReference>
<organism evidence="4 5">
    <name type="scientific">Nocardioides iriomotensis</name>
    <dbReference type="NCBI Taxonomy" id="715784"/>
    <lineage>
        <taxon>Bacteria</taxon>
        <taxon>Bacillati</taxon>
        <taxon>Actinomycetota</taxon>
        <taxon>Actinomycetes</taxon>
        <taxon>Propionibacteriales</taxon>
        <taxon>Nocardioidaceae</taxon>
        <taxon>Nocardioides</taxon>
    </lineage>
</organism>
<dbReference type="InterPro" id="IPR016181">
    <property type="entry name" value="Acyl_CoA_acyltransferase"/>
</dbReference>
<evidence type="ECO:0000313" key="4">
    <source>
        <dbReference type="EMBL" id="RYU12431.1"/>
    </source>
</evidence>
<dbReference type="Pfam" id="PF00583">
    <property type="entry name" value="Acetyltransf_1"/>
    <property type="match status" value="1"/>
</dbReference>
<dbReference type="PROSITE" id="PS51186">
    <property type="entry name" value="GNAT"/>
    <property type="match status" value="1"/>
</dbReference>
<dbReference type="GO" id="GO:0016747">
    <property type="term" value="F:acyltransferase activity, transferring groups other than amino-acyl groups"/>
    <property type="evidence" value="ECO:0007669"/>
    <property type="project" value="InterPro"/>
</dbReference>
<dbReference type="RefSeq" id="WP_129987263.1">
    <property type="nucleotide sequence ID" value="NZ_SDPU01000021.1"/>
</dbReference>
<proteinExistence type="predicted"/>
<dbReference type="CDD" id="cd04301">
    <property type="entry name" value="NAT_SF"/>
    <property type="match status" value="1"/>
</dbReference>
<evidence type="ECO:0000256" key="2">
    <source>
        <dbReference type="ARBA" id="ARBA00023315"/>
    </source>
</evidence>
<accession>A0A4Q5J4J2</accession>
<comment type="caution">
    <text evidence="4">The sequence shown here is derived from an EMBL/GenBank/DDBJ whole genome shotgun (WGS) entry which is preliminary data.</text>
</comment>
<dbReference type="OrthoDB" id="5243635at2"/>
<name>A0A4Q5J4J2_9ACTN</name>
<dbReference type="PANTHER" id="PTHR43877">
    <property type="entry name" value="AMINOALKYLPHOSPHONATE N-ACETYLTRANSFERASE-RELATED-RELATED"/>
    <property type="match status" value="1"/>
</dbReference>
<evidence type="ECO:0000313" key="5">
    <source>
        <dbReference type="Proteomes" id="UP000291189"/>
    </source>
</evidence>
<dbReference type="Proteomes" id="UP000291189">
    <property type="component" value="Unassembled WGS sequence"/>
</dbReference>